<protein>
    <submittedName>
        <fullName evidence="2">Uncharacterized protein</fullName>
    </submittedName>
</protein>
<dbReference type="Proteomes" id="UP000887013">
    <property type="component" value="Unassembled WGS sequence"/>
</dbReference>
<gene>
    <name evidence="2" type="ORF">NPIL_53391</name>
</gene>
<feature type="region of interest" description="Disordered" evidence="1">
    <location>
        <begin position="1"/>
        <end position="32"/>
    </location>
</feature>
<sequence length="83" mass="9598">MPLVLKSVPHGEGLPVPLSIEHGSDKSESENEKHVEKYRISYDMLLNLEWFGPCSTPTKQSICSRCKDFHDNEKIKVFPHRFE</sequence>
<name>A0A8X6TLT9_NEPPI</name>
<evidence type="ECO:0000313" key="3">
    <source>
        <dbReference type="Proteomes" id="UP000887013"/>
    </source>
</evidence>
<evidence type="ECO:0000256" key="1">
    <source>
        <dbReference type="SAM" id="MobiDB-lite"/>
    </source>
</evidence>
<comment type="caution">
    <text evidence="2">The sequence shown here is derived from an EMBL/GenBank/DDBJ whole genome shotgun (WGS) entry which is preliminary data.</text>
</comment>
<accession>A0A8X6TLT9</accession>
<reference evidence="2" key="1">
    <citation type="submission" date="2020-08" db="EMBL/GenBank/DDBJ databases">
        <title>Multicomponent nature underlies the extraordinary mechanical properties of spider dragline silk.</title>
        <authorList>
            <person name="Kono N."/>
            <person name="Nakamura H."/>
            <person name="Mori M."/>
            <person name="Yoshida Y."/>
            <person name="Ohtoshi R."/>
            <person name="Malay A.D."/>
            <person name="Moran D.A.P."/>
            <person name="Tomita M."/>
            <person name="Numata K."/>
            <person name="Arakawa K."/>
        </authorList>
    </citation>
    <scope>NUCLEOTIDE SEQUENCE</scope>
</reference>
<dbReference type="AlphaFoldDB" id="A0A8X6TLT9"/>
<organism evidence="2 3">
    <name type="scientific">Nephila pilipes</name>
    <name type="common">Giant wood spider</name>
    <name type="synonym">Nephila maculata</name>
    <dbReference type="NCBI Taxonomy" id="299642"/>
    <lineage>
        <taxon>Eukaryota</taxon>
        <taxon>Metazoa</taxon>
        <taxon>Ecdysozoa</taxon>
        <taxon>Arthropoda</taxon>
        <taxon>Chelicerata</taxon>
        <taxon>Arachnida</taxon>
        <taxon>Araneae</taxon>
        <taxon>Araneomorphae</taxon>
        <taxon>Entelegynae</taxon>
        <taxon>Araneoidea</taxon>
        <taxon>Nephilidae</taxon>
        <taxon>Nephila</taxon>
    </lineage>
</organism>
<dbReference type="EMBL" id="BMAW01059986">
    <property type="protein sequence ID" value="GFT23970.1"/>
    <property type="molecule type" value="Genomic_DNA"/>
</dbReference>
<proteinExistence type="predicted"/>
<keyword evidence="3" id="KW-1185">Reference proteome</keyword>
<feature type="compositionally biased region" description="Basic and acidic residues" evidence="1">
    <location>
        <begin position="22"/>
        <end position="32"/>
    </location>
</feature>
<evidence type="ECO:0000313" key="2">
    <source>
        <dbReference type="EMBL" id="GFT23970.1"/>
    </source>
</evidence>